<evidence type="ECO:0000313" key="1">
    <source>
        <dbReference type="EMBL" id="CAI9696110.1"/>
    </source>
</evidence>
<sequence>MTSFRGPAAAAAAHAGRKAAAPPGRPRLRPGDPAPGPQTPALAVQHDPRRPRAYSLPMARGGGRGTGGRRRPKACRVNHGRPGPADLRGPRGLPSPSPTRPRTPAGGPAQRAAPFPEASRTFRKNPPQPPARPRACACALEAVRLLLGAAPRAPTTQGACVPSAPTPAAVRLRGPERSGGLGAFRGYRSRRYLPARAVFCALLASRPGPATLARLGSA</sequence>
<proteinExistence type="predicted"/>
<accession>A0ACB0E6G0</accession>
<evidence type="ECO:0000313" key="2">
    <source>
        <dbReference type="Proteomes" id="UP001162501"/>
    </source>
</evidence>
<dbReference type="EMBL" id="OX596100">
    <property type="protein sequence ID" value="CAI9696110.1"/>
    <property type="molecule type" value="Genomic_DNA"/>
</dbReference>
<name>A0ACB0E6G0_RANTA</name>
<reference evidence="1" key="1">
    <citation type="submission" date="2023-05" db="EMBL/GenBank/DDBJ databases">
        <authorList>
            <consortium name="ELIXIR-Norway"/>
        </authorList>
    </citation>
    <scope>NUCLEOTIDE SEQUENCE</scope>
</reference>
<organism evidence="1 2">
    <name type="scientific">Rangifer tarandus platyrhynchus</name>
    <name type="common">Svalbard reindeer</name>
    <dbReference type="NCBI Taxonomy" id="3082113"/>
    <lineage>
        <taxon>Eukaryota</taxon>
        <taxon>Metazoa</taxon>
        <taxon>Chordata</taxon>
        <taxon>Craniata</taxon>
        <taxon>Vertebrata</taxon>
        <taxon>Euteleostomi</taxon>
        <taxon>Mammalia</taxon>
        <taxon>Eutheria</taxon>
        <taxon>Laurasiatheria</taxon>
        <taxon>Artiodactyla</taxon>
        <taxon>Ruminantia</taxon>
        <taxon>Pecora</taxon>
        <taxon>Cervidae</taxon>
        <taxon>Odocoileinae</taxon>
        <taxon>Rangifer</taxon>
    </lineage>
</organism>
<dbReference type="Proteomes" id="UP001162501">
    <property type="component" value="Chromosome 16"/>
</dbReference>
<protein>
    <submittedName>
        <fullName evidence="1">Uncharacterized protein</fullName>
    </submittedName>
</protein>
<gene>
    <name evidence="1" type="ORF">MRATA1EN3_LOCUS7323</name>
</gene>